<feature type="transmembrane region" description="Helical" evidence="7">
    <location>
        <begin position="131"/>
        <end position="153"/>
    </location>
</feature>
<evidence type="ECO:0000256" key="2">
    <source>
        <dbReference type="ARBA" id="ARBA00022448"/>
    </source>
</evidence>
<protein>
    <submittedName>
        <fullName evidence="9">MFS transporter</fullName>
    </submittedName>
</protein>
<dbReference type="Proteomes" id="UP001500621">
    <property type="component" value="Unassembled WGS sequence"/>
</dbReference>
<feature type="transmembrane region" description="Helical" evidence="7">
    <location>
        <begin position="71"/>
        <end position="89"/>
    </location>
</feature>
<evidence type="ECO:0000256" key="1">
    <source>
        <dbReference type="ARBA" id="ARBA00004651"/>
    </source>
</evidence>
<dbReference type="EMBL" id="BAABIM010000003">
    <property type="protein sequence ID" value="GAA4689034.1"/>
    <property type="molecule type" value="Genomic_DNA"/>
</dbReference>
<evidence type="ECO:0000313" key="10">
    <source>
        <dbReference type="Proteomes" id="UP001500621"/>
    </source>
</evidence>
<feature type="transmembrane region" description="Helical" evidence="7">
    <location>
        <begin position="95"/>
        <end position="119"/>
    </location>
</feature>
<evidence type="ECO:0000313" key="9">
    <source>
        <dbReference type="EMBL" id="GAA4689034.1"/>
    </source>
</evidence>
<gene>
    <name evidence="9" type="ORF">GCM10023226_28570</name>
</gene>
<name>A0ABP8WH04_9ACTN</name>
<feature type="transmembrane region" description="Helical" evidence="7">
    <location>
        <begin position="240"/>
        <end position="258"/>
    </location>
</feature>
<dbReference type="InterPro" id="IPR036259">
    <property type="entry name" value="MFS_trans_sf"/>
</dbReference>
<evidence type="ECO:0000256" key="6">
    <source>
        <dbReference type="ARBA" id="ARBA00023136"/>
    </source>
</evidence>
<dbReference type="PROSITE" id="PS50850">
    <property type="entry name" value="MFS"/>
    <property type="match status" value="1"/>
</dbReference>
<feature type="transmembrane region" description="Helical" evidence="7">
    <location>
        <begin position="43"/>
        <end position="64"/>
    </location>
</feature>
<feature type="transmembrane region" description="Helical" evidence="7">
    <location>
        <begin position="207"/>
        <end position="228"/>
    </location>
</feature>
<keyword evidence="10" id="KW-1185">Reference proteome</keyword>
<dbReference type="InterPro" id="IPR020846">
    <property type="entry name" value="MFS_dom"/>
</dbReference>
<keyword evidence="3" id="KW-1003">Cell membrane</keyword>
<dbReference type="PANTHER" id="PTHR23517">
    <property type="entry name" value="RESISTANCE PROTEIN MDTM, PUTATIVE-RELATED-RELATED"/>
    <property type="match status" value="1"/>
</dbReference>
<proteinExistence type="predicted"/>
<keyword evidence="6 7" id="KW-0472">Membrane</keyword>
<reference evidence="10" key="1">
    <citation type="journal article" date="2019" name="Int. J. Syst. Evol. Microbiol.">
        <title>The Global Catalogue of Microorganisms (GCM) 10K type strain sequencing project: providing services to taxonomists for standard genome sequencing and annotation.</title>
        <authorList>
            <consortium name="The Broad Institute Genomics Platform"/>
            <consortium name="The Broad Institute Genome Sequencing Center for Infectious Disease"/>
            <person name="Wu L."/>
            <person name="Ma J."/>
        </authorList>
    </citation>
    <scope>NUCLEOTIDE SEQUENCE [LARGE SCALE GENOMIC DNA]</scope>
    <source>
        <strain evidence="10">JCM 18127</strain>
    </source>
</reference>
<feature type="transmembrane region" description="Helical" evidence="7">
    <location>
        <begin position="165"/>
        <end position="183"/>
    </location>
</feature>
<keyword evidence="4 7" id="KW-0812">Transmembrane</keyword>
<feature type="domain" description="Major facilitator superfamily (MFS) profile" evidence="8">
    <location>
        <begin position="6"/>
        <end position="390"/>
    </location>
</feature>
<feature type="transmembrane region" description="Helical" evidence="7">
    <location>
        <begin position="12"/>
        <end position="31"/>
    </location>
</feature>
<organism evidence="9 10">
    <name type="scientific">Nocardioides nanhaiensis</name>
    <dbReference type="NCBI Taxonomy" id="1476871"/>
    <lineage>
        <taxon>Bacteria</taxon>
        <taxon>Bacillati</taxon>
        <taxon>Actinomycetota</taxon>
        <taxon>Actinomycetes</taxon>
        <taxon>Propionibacteriales</taxon>
        <taxon>Nocardioidaceae</taxon>
        <taxon>Nocardioides</taxon>
    </lineage>
</organism>
<dbReference type="Pfam" id="PF07690">
    <property type="entry name" value="MFS_1"/>
    <property type="match status" value="1"/>
</dbReference>
<feature type="transmembrane region" description="Helical" evidence="7">
    <location>
        <begin position="364"/>
        <end position="383"/>
    </location>
</feature>
<dbReference type="InterPro" id="IPR050171">
    <property type="entry name" value="MFS_Transporters"/>
</dbReference>
<accession>A0ABP8WH04</accession>
<evidence type="ECO:0000256" key="3">
    <source>
        <dbReference type="ARBA" id="ARBA00022475"/>
    </source>
</evidence>
<dbReference type="InterPro" id="IPR011701">
    <property type="entry name" value="MFS"/>
</dbReference>
<feature type="transmembrane region" description="Helical" evidence="7">
    <location>
        <begin position="331"/>
        <end position="352"/>
    </location>
</feature>
<feature type="transmembrane region" description="Helical" evidence="7">
    <location>
        <begin position="298"/>
        <end position="319"/>
    </location>
</feature>
<dbReference type="Gene3D" id="1.20.1250.20">
    <property type="entry name" value="MFS general substrate transporter like domains"/>
    <property type="match status" value="1"/>
</dbReference>
<dbReference type="SUPFAM" id="SSF103473">
    <property type="entry name" value="MFS general substrate transporter"/>
    <property type="match status" value="1"/>
</dbReference>
<comment type="subcellular location">
    <subcellularLocation>
        <location evidence="1">Cell membrane</location>
        <topology evidence="1">Multi-pass membrane protein</topology>
    </subcellularLocation>
</comment>
<evidence type="ECO:0000256" key="7">
    <source>
        <dbReference type="SAM" id="Phobius"/>
    </source>
</evidence>
<comment type="caution">
    <text evidence="9">The sequence shown here is derived from an EMBL/GenBank/DDBJ whole genome shotgun (WGS) entry which is preliminary data.</text>
</comment>
<keyword evidence="5 7" id="KW-1133">Transmembrane helix</keyword>
<evidence type="ECO:0000256" key="4">
    <source>
        <dbReference type="ARBA" id="ARBA00022692"/>
    </source>
</evidence>
<evidence type="ECO:0000256" key="5">
    <source>
        <dbReference type="ARBA" id="ARBA00022989"/>
    </source>
</evidence>
<sequence>MAAVKQWQRVALAMFAVGWGANQFSALLVAYRDEIGMDAQTRAFLFGVYAVGLVPALLVGGAASDRWGRRAVVLPFVALSPLATVLLMVESTSVLGLAAGRLLAGACSGVVFSAASAWVTELSVDDAPGSAAKRAAIALSAGFGVGPLVTGLLGEWVPAPLVVSYVPHLVLGVVAAVVLWPVPGPRPVGITPRPLLRVPAVTRSAPFLLRVAPAAPWVFGSAAISIAYLPGELTGSPAGAVAFAGVLAGITLGTGVLVQPAARRLDDARPLLASQVGLVGAVVGTLLGVATLTTDVRWLLLVAGPVLGAAYGCVLVSGLRETERLAAPDQRGATVAVFYALTYLGFAAPYALGALAGAGLGPRGALLAAVVAALVSLAVISTASRGPRRGRPGTGSVTLP</sequence>
<dbReference type="PANTHER" id="PTHR23517:SF13">
    <property type="entry name" value="MAJOR FACILITATOR SUPERFAMILY MFS_1"/>
    <property type="match status" value="1"/>
</dbReference>
<evidence type="ECO:0000259" key="8">
    <source>
        <dbReference type="PROSITE" id="PS50850"/>
    </source>
</evidence>
<keyword evidence="2" id="KW-0813">Transport</keyword>
<feature type="transmembrane region" description="Helical" evidence="7">
    <location>
        <begin position="270"/>
        <end position="292"/>
    </location>
</feature>